<protein>
    <submittedName>
        <fullName evidence="2">Uncharacterized protein</fullName>
    </submittedName>
</protein>
<organism evidence="2 3">
    <name type="scientific">Actinopolymorpha singaporensis</name>
    <dbReference type="NCBI Taxonomy" id="117157"/>
    <lineage>
        <taxon>Bacteria</taxon>
        <taxon>Bacillati</taxon>
        <taxon>Actinomycetota</taxon>
        <taxon>Actinomycetes</taxon>
        <taxon>Propionibacteriales</taxon>
        <taxon>Actinopolymorphaceae</taxon>
        <taxon>Actinopolymorpha</taxon>
    </lineage>
</organism>
<dbReference type="RefSeq" id="WP_157728797.1">
    <property type="nucleotide sequence ID" value="NZ_LT629732.1"/>
</dbReference>
<dbReference type="AlphaFoldDB" id="A0A1H1XTD1"/>
<dbReference type="EMBL" id="LT629732">
    <property type="protein sequence ID" value="SDT12518.1"/>
    <property type="molecule type" value="Genomic_DNA"/>
</dbReference>
<keyword evidence="1" id="KW-0812">Transmembrane</keyword>
<evidence type="ECO:0000313" key="3">
    <source>
        <dbReference type="Proteomes" id="UP000198983"/>
    </source>
</evidence>
<feature type="transmembrane region" description="Helical" evidence="1">
    <location>
        <begin position="12"/>
        <end position="32"/>
    </location>
</feature>
<evidence type="ECO:0000313" key="2">
    <source>
        <dbReference type="EMBL" id="SDT12518.1"/>
    </source>
</evidence>
<keyword evidence="1" id="KW-1133">Transmembrane helix</keyword>
<keyword evidence="1" id="KW-0472">Membrane</keyword>
<accession>A0A1H1XTD1</accession>
<dbReference type="OrthoDB" id="5119249at2"/>
<name>A0A1H1XTD1_9ACTN</name>
<sequence length="46" mass="4752">MAPGVTVGAPAIDFPLSPLLVAGGMCVLAEVFRRGRLLSRDVEGLV</sequence>
<gene>
    <name evidence="2" type="ORF">SAMN04489717_5127</name>
</gene>
<keyword evidence="3" id="KW-1185">Reference proteome</keyword>
<dbReference type="Proteomes" id="UP000198983">
    <property type="component" value="Chromosome I"/>
</dbReference>
<evidence type="ECO:0000256" key="1">
    <source>
        <dbReference type="SAM" id="Phobius"/>
    </source>
</evidence>
<reference evidence="2 3" key="1">
    <citation type="submission" date="2016-10" db="EMBL/GenBank/DDBJ databases">
        <authorList>
            <person name="de Groot N.N."/>
        </authorList>
    </citation>
    <scope>NUCLEOTIDE SEQUENCE [LARGE SCALE GENOMIC DNA]</scope>
    <source>
        <strain evidence="2 3">DSM 22024</strain>
    </source>
</reference>
<proteinExistence type="predicted"/>